<feature type="transmembrane region" description="Helical" evidence="2">
    <location>
        <begin position="81"/>
        <end position="104"/>
    </location>
</feature>
<dbReference type="InterPro" id="IPR000253">
    <property type="entry name" value="FHA_dom"/>
</dbReference>
<proteinExistence type="predicted"/>
<dbReference type="Pfam" id="PF00498">
    <property type="entry name" value="FHA"/>
    <property type="match status" value="1"/>
</dbReference>
<evidence type="ECO:0000256" key="3">
    <source>
        <dbReference type="SAM" id="SignalP"/>
    </source>
</evidence>
<dbReference type="InterPro" id="IPR008984">
    <property type="entry name" value="SMAD_FHA_dom_sf"/>
</dbReference>
<keyword evidence="6" id="KW-0418">Kinase</keyword>
<dbReference type="EMBL" id="CAMXCT010002561">
    <property type="protein sequence ID" value="CAI3998962.1"/>
    <property type="molecule type" value="Genomic_DNA"/>
</dbReference>
<dbReference type="Proteomes" id="UP001152797">
    <property type="component" value="Unassembled WGS sequence"/>
</dbReference>
<dbReference type="EMBL" id="CAMXCT020002561">
    <property type="protein sequence ID" value="CAL1152337.1"/>
    <property type="molecule type" value="Genomic_DNA"/>
</dbReference>
<gene>
    <name evidence="5" type="ORF">C1SCF055_LOCUS25218</name>
</gene>
<dbReference type="SUPFAM" id="SSF49879">
    <property type="entry name" value="SMAD/FHA domain"/>
    <property type="match status" value="1"/>
</dbReference>
<dbReference type="Gene3D" id="2.60.200.20">
    <property type="match status" value="1"/>
</dbReference>
<feature type="compositionally biased region" description="Basic and acidic residues" evidence="1">
    <location>
        <begin position="399"/>
        <end position="414"/>
    </location>
</feature>
<feature type="region of interest" description="Disordered" evidence="1">
    <location>
        <begin position="165"/>
        <end position="186"/>
    </location>
</feature>
<keyword evidence="2" id="KW-0812">Transmembrane</keyword>
<comment type="caution">
    <text evidence="5">The sequence shown here is derived from an EMBL/GenBank/DDBJ whole genome shotgun (WGS) entry which is preliminary data.</text>
</comment>
<reference evidence="5" key="1">
    <citation type="submission" date="2022-10" db="EMBL/GenBank/DDBJ databases">
        <authorList>
            <person name="Chen Y."/>
            <person name="Dougan E. K."/>
            <person name="Chan C."/>
            <person name="Rhodes N."/>
            <person name="Thang M."/>
        </authorList>
    </citation>
    <scope>NUCLEOTIDE SEQUENCE</scope>
</reference>
<accession>A0A9P1G6E0</accession>
<dbReference type="OrthoDB" id="447613at2759"/>
<dbReference type="EMBL" id="CAMXCT030002561">
    <property type="protein sequence ID" value="CAL4786274.1"/>
    <property type="molecule type" value="Genomic_DNA"/>
</dbReference>
<dbReference type="AlphaFoldDB" id="A0A9P1G6E0"/>
<feature type="signal peptide" evidence="3">
    <location>
        <begin position="1"/>
        <end position="24"/>
    </location>
</feature>
<evidence type="ECO:0000256" key="1">
    <source>
        <dbReference type="SAM" id="MobiDB-lite"/>
    </source>
</evidence>
<keyword evidence="7" id="KW-1185">Reference proteome</keyword>
<evidence type="ECO:0000259" key="4">
    <source>
        <dbReference type="Pfam" id="PF00498"/>
    </source>
</evidence>
<reference evidence="6 7" key="2">
    <citation type="submission" date="2024-05" db="EMBL/GenBank/DDBJ databases">
        <authorList>
            <person name="Chen Y."/>
            <person name="Shah S."/>
            <person name="Dougan E. K."/>
            <person name="Thang M."/>
            <person name="Chan C."/>
        </authorList>
    </citation>
    <scope>NUCLEOTIDE SEQUENCE [LARGE SCALE GENOMIC DNA]</scope>
</reference>
<keyword evidence="3" id="KW-0732">Signal</keyword>
<dbReference type="GO" id="GO:0016301">
    <property type="term" value="F:kinase activity"/>
    <property type="evidence" value="ECO:0007669"/>
    <property type="project" value="UniProtKB-KW"/>
</dbReference>
<keyword evidence="2" id="KW-0472">Membrane</keyword>
<feature type="region of interest" description="Disordered" evidence="1">
    <location>
        <begin position="394"/>
        <end position="414"/>
    </location>
</feature>
<feature type="chain" id="PRO_5043272714" evidence="3">
    <location>
        <begin position="25"/>
        <end position="414"/>
    </location>
</feature>
<organism evidence="5">
    <name type="scientific">Cladocopium goreaui</name>
    <dbReference type="NCBI Taxonomy" id="2562237"/>
    <lineage>
        <taxon>Eukaryota</taxon>
        <taxon>Sar</taxon>
        <taxon>Alveolata</taxon>
        <taxon>Dinophyceae</taxon>
        <taxon>Suessiales</taxon>
        <taxon>Symbiodiniaceae</taxon>
        <taxon>Cladocopium</taxon>
    </lineage>
</organism>
<evidence type="ECO:0000313" key="6">
    <source>
        <dbReference type="EMBL" id="CAL4786274.1"/>
    </source>
</evidence>
<keyword evidence="2" id="KW-1133">Transmembrane helix</keyword>
<protein>
    <submittedName>
        <fullName evidence="6">5'-AMP-activated protein kinase catalytic subunit alpha-1</fullName>
    </submittedName>
</protein>
<name>A0A9P1G6E0_9DINO</name>
<sequence>MALTKGTKVFLGFVLLVCCWLSNASLHVADGPAESDGSKVLGPVVLDLKVAIYQSRFPAGKADLSDHLRTGLPIKLPKDDALQGVICAGKAAVLLTVLVCLFGFRCSSLEGRRTESLEPGTRVGTDAQHFAKPAGCDLEMGLAPTPGSDESRVEPELFDECWGEDEEFAEEEGEEEEGEEERISNDHRDRLILQAATMGPCVRRDDAPEIHDEAGRIALARLDKKSGEQAMMDGSKAAGGNVGDLRPSSSREYLALLQLEIEALQKYVPDERPSEETQLKAARLNALQRVLHERAARMAPAQAQVESLAAWGFASEKELAAAPCLLRLHGDPMLTGCLAYVVSGGSRVLGSASDIYLKGLGIRPQHCQISEHSGGLWLTNLCSQRHRLFVNGRSMDGTTTERGRAEWEQRLSNK</sequence>
<evidence type="ECO:0000313" key="5">
    <source>
        <dbReference type="EMBL" id="CAI3998962.1"/>
    </source>
</evidence>
<feature type="non-terminal residue" evidence="5">
    <location>
        <position position="1"/>
    </location>
</feature>
<feature type="compositionally biased region" description="Acidic residues" evidence="1">
    <location>
        <begin position="165"/>
        <end position="180"/>
    </location>
</feature>
<keyword evidence="6" id="KW-0808">Transferase</keyword>
<evidence type="ECO:0000313" key="7">
    <source>
        <dbReference type="Proteomes" id="UP001152797"/>
    </source>
</evidence>
<feature type="domain" description="FHA" evidence="4">
    <location>
        <begin position="351"/>
        <end position="397"/>
    </location>
</feature>
<evidence type="ECO:0000256" key="2">
    <source>
        <dbReference type="SAM" id="Phobius"/>
    </source>
</evidence>